<dbReference type="GO" id="GO:0008168">
    <property type="term" value="F:methyltransferase activity"/>
    <property type="evidence" value="ECO:0007669"/>
    <property type="project" value="UniProtKB-KW"/>
</dbReference>
<gene>
    <name evidence="2" type="ORF">CU103_05140</name>
</gene>
<proteinExistence type="predicted"/>
<keyword evidence="2" id="KW-0489">Methyltransferase</keyword>
<name>A0A2P7BHP2_9HYPH</name>
<dbReference type="PANTHER" id="PTHR37477:SF1">
    <property type="entry name" value="COBALT-PRECORRIN-5A HYDROLASE"/>
    <property type="match status" value="1"/>
</dbReference>
<dbReference type="GO" id="GO:0009236">
    <property type="term" value="P:cobalamin biosynthetic process"/>
    <property type="evidence" value="ECO:0007669"/>
    <property type="project" value="InterPro"/>
</dbReference>
<dbReference type="Pfam" id="PF01890">
    <property type="entry name" value="CbiG_C"/>
    <property type="match status" value="1"/>
</dbReference>
<accession>A0A2P7BHP2</accession>
<reference evidence="3" key="1">
    <citation type="submission" date="2017-11" db="EMBL/GenBank/DDBJ databases">
        <authorList>
            <person name="Kuznetsova I."/>
            <person name="Sazanova A."/>
            <person name="Chirak E."/>
            <person name="Safronova V."/>
            <person name="Willems A."/>
        </authorList>
    </citation>
    <scope>NUCLEOTIDE SEQUENCE [LARGE SCALE GENOMIC DNA]</scope>
    <source>
        <strain evidence="3">CCBAU 03422</strain>
    </source>
</reference>
<dbReference type="AlphaFoldDB" id="A0A2P7BHP2"/>
<dbReference type="InterPro" id="IPR036518">
    <property type="entry name" value="CobE/GbiG_C_sf"/>
</dbReference>
<dbReference type="Gene3D" id="3.30.420.180">
    <property type="entry name" value="CobE/GbiG C-terminal domain"/>
    <property type="match status" value="1"/>
</dbReference>
<dbReference type="InterPro" id="IPR002750">
    <property type="entry name" value="CobE/GbiG_C"/>
</dbReference>
<evidence type="ECO:0000313" key="2">
    <source>
        <dbReference type="EMBL" id="PSH65996.1"/>
    </source>
</evidence>
<dbReference type="EMBL" id="PGGM01000002">
    <property type="protein sequence ID" value="PSH65996.1"/>
    <property type="molecule type" value="Genomic_DNA"/>
</dbReference>
<dbReference type="InterPro" id="IPR052553">
    <property type="entry name" value="CbiG_hydrolase"/>
</dbReference>
<dbReference type="OrthoDB" id="7360651at2"/>
<dbReference type="RefSeq" id="WP_106662863.1">
    <property type="nucleotide sequence ID" value="NZ_PGGM01000002.1"/>
</dbReference>
<feature type="domain" description="CobE/GbiG C-terminal" evidence="1">
    <location>
        <begin position="7"/>
        <end position="126"/>
    </location>
</feature>
<dbReference type="Proteomes" id="UP000241764">
    <property type="component" value="Unassembled WGS sequence"/>
</dbReference>
<sequence>MPRPIYALGIGCERGCDPQEVLSLIERILKVAGVKASDVIGIYSIDQRRSEPALLQAAEYFGLPLTFFSAESLEEQTPRLLNPSERVFALVGCHGVAEAAALAAARSDGVLVVGKTKSAHATGALAEIGELRQ</sequence>
<dbReference type="GO" id="GO:0032259">
    <property type="term" value="P:methylation"/>
    <property type="evidence" value="ECO:0007669"/>
    <property type="project" value="UniProtKB-KW"/>
</dbReference>
<protein>
    <submittedName>
        <fullName evidence="2">Precorrin methylase</fullName>
    </submittedName>
</protein>
<dbReference type="SUPFAM" id="SSF159664">
    <property type="entry name" value="CobE/GbiG C-terminal domain-like"/>
    <property type="match status" value="1"/>
</dbReference>
<dbReference type="PANTHER" id="PTHR37477">
    <property type="entry name" value="COBALT-PRECORRIN-5A HYDROLASE"/>
    <property type="match status" value="1"/>
</dbReference>
<keyword evidence="2" id="KW-0808">Transferase</keyword>
<evidence type="ECO:0000313" key="3">
    <source>
        <dbReference type="Proteomes" id="UP000241764"/>
    </source>
</evidence>
<comment type="caution">
    <text evidence="2">The sequence shown here is derived from an EMBL/GenBank/DDBJ whole genome shotgun (WGS) entry which is preliminary data.</text>
</comment>
<organism evidence="2 3">
    <name type="scientific">Phyllobacterium sophorae</name>
    <dbReference type="NCBI Taxonomy" id="1520277"/>
    <lineage>
        <taxon>Bacteria</taxon>
        <taxon>Pseudomonadati</taxon>
        <taxon>Pseudomonadota</taxon>
        <taxon>Alphaproteobacteria</taxon>
        <taxon>Hyphomicrobiales</taxon>
        <taxon>Phyllobacteriaceae</taxon>
        <taxon>Phyllobacterium</taxon>
    </lineage>
</organism>
<evidence type="ECO:0000259" key="1">
    <source>
        <dbReference type="Pfam" id="PF01890"/>
    </source>
</evidence>
<keyword evidence="3" id="KW-1185">Reference proteome</keyword>